<accession>A0ABT0XI19</accession>
<keyword evidence="2" id="KW-1185">Reference proteome</keyword>
<evidence type="ECO:0000313" key="1">
    <source>
        <dbReference type="EMBL" id="MCM2675560.1"/>
    </source>
</evidence>
<dbReference type="Proteomes" id="UP001203665">
    <property type="component" value="Unassembled WGS sequence"/>
</dbReference>
<comment type="caution">
    <text evidence="1">The sequence shown here is derived from an EMBL/GenBank/DDBJ whole genome shotgun (WGS) entry which is preliminary data.</text>
</comment>
<name>A0ABT0XI19_9BACI</name>
<evidence type="ECO:0000313" key="2">
    <source>
        <dbReference type="Proteomes" id="UP001203665"/>
    </source>
</evidence>
<dbReference type="EMBL" id="JAMQJY010000001">
    <property type="protein sequence ID" value="MCM2675560.1"/>
    <property type="molecule type" value="Genomic_DNA"/>
</dbReference>
<gene>
    <name evidence="1" type="ORF">NDM98_08690</name>
</gene>
<protein>
    <submittedName>
        <fullName evidence="1">Uncharacterized protein</fullName>
    </submittedName>
</protein>
<organism evidence="1 2">
    <name type="scientific">Alkalicoccobacillus plakortidis</name>
    <dbReference type="NCBI Taxonomy" id="444060"/>
    <lineage>
        <taxon>Bacteria</taxon>
        <taxon>Bacillati</taxon>
        <taxon>Bacillota</taxon>
        <taxon>Bacilli</taxon>
        <taxon>Bacillales</taxon>
        <taxon>Bacillaceae</taxon>
        <taxon>Alkalicoccobacillus</taxon>
    </lineage>
</organism>
<proteinExistence type="predicted"/>
<dbReference type="RefSeq" id="WP_251606412.1">
    <property type="nucleotide sequence ID" value="NZ_JAMQJY010000001.1"/>
</dbReference>
<sequence>MVDYWTRPTLLENWDEGIDTIMAIDENGTPDLKYLKKLKVLSSWDFYAEKIKPNTKWFTASGVILERENFQNFKKNFMDLKHNFWENAEFQYKDDIRRIVFHSREIRNKIGPFDPRDIDNNQFLQELTQVIKKTPFSIYSSTINKYELVKRYHYPMGVYDLSLNFIVERYAMMLNNTGRTGLLFIEARGKKRTKKY</sequence>
<reference evidence="1" key="1">
    <citation type="submission" date="2022-06" db="EMBL/GenBank/DDBJ databases">
        <title>Alkalicoccobacillus porphyridii sp. nov., isolated from a marine red alga, Porphyridium purpureum and reclassification of Shouchella plakortidis and Shouchella gibsonii as Alkalicoccobacillus plakortidis comb. nov. and Alkalicoccobacillus gibsonii comb. nov.</title>
        <authorList>
            <person name="Kim K.H."/>
            <person name="Lee J.K."/>
            <person name="Han D.M."/>
            <person name="Baek J.H."/>
            <person name="Jeon C.O."/>
        </authorList>
    </citation>
    <scope>NUCLEOTIDE SEQUENCE</scope>
    <source>
        <strain evidence="1">DSM 19153</strain>
    </source>
</reference>